<dbReference type="EMBL" id="MU154609">
    <property type="protein sequence ID" value="KAF9491978.1"/>
    <property type="molecule type" value="Genomic_DNA"/>
</dbReference>
<reference evidence="1" key="1">
    <citation type="submission" date="2020-11" db="EMBL/GenBank/DDBJ databases">
        <authorList>
            <consortium name="DOE Joint Genome Institute"/>
            <person name="Ahrendt S."/>
            <person name="Riley R."/>
            <person name="Andreopoulos W."/>
            <person name="Labutti K."/>
            <person name="Pangilinan J."/>
            <person name="Ruiz-Duenas F.J."/>
            <person name="Barrasa J.M."/>
            <person name="Sanchez-Garcia M."/>
            <person name="Camarero S."/>
            <person name="Miyauchi S."/>
            <person name="Serrano A."/>
            <person name="Linde D."/>
            <person name="Babiker R."/>
            <person name="Drula E."/>
            <person name="Ayuso-Fernandez I."/>
            <person name="Pacheco R."/>
            <person name="Padilla G."/>
            <person name="Ferreira P."/>
            <person name="Barriuso J."/>
            <person name="Kellner H."/>
            <person name="Castanera R."/>
            <person name="Alfaro M."/>
            <person name="Ramirez L."/>
            <person name="Pisabarro A.G."/>
            <person name="Kuo A."/>
            <person name="Tritt A."/>
            <person name="Lipzen A."/>
            <person name="He G."/>
            <person name="Yan M."/>
            <person name="Ng V."/>
            <person name="Cullen D."/>
            <person name="Martin F."/>
            <person name="Rosso M.-N."/>
            <person name="Henrissat B."/>
            <person name="Hibbett D."/>
            <person name="Martinez A.T."/>
            <person name="Grigoriev I.V."/>
        </authorList>
    </citation>
    <scope>NUCLEOTIDE SEQUENCE</scope>
    <source>
        <strain evidence="1">ATCC 90797</strain>
    </source>
</reference>
<dbReference type="Proteomes" id="UP000807025">
    <property type="component" value="Unassembled WGS sequence"/>
</dbReference>
<accession>A0A9P6DDI8</accession>
<evidence type="ECO:0000313" key="2">
    <source>
        <dbReference type="Proteomes" id="UP000807025"/>
    </source>
</evidence>
<comment type="caution">
    <text evidence="1">The sequence shown here is derived from an EMBL/GenBank/DDBJ whole genome shotgun (WGS) entry which is preliminary data.</text>
</comment>
<dbReference type="AlphaFoldDB" id="A0A9P6DDI8"/>
<organism evidence="1 2">
    <name type="scientific">Pleurotus eryngii</name>
    <name type="common">Boletus of the steppes</name>
    <dbReference type="NCBI Taxonomy" id="5323"/>
    <lineage>
        <taxon>Eukaryota</taxon>
        <taxon>Fungi</taxon>
        <taxon>Dikarya</taxon>
        <taxon>Basidiomycota</taxon>
        <taxon>Agaricomycotina</taxon>
        <taxon>Agaricomycetes</taxon>
        <taxon>Agaricomycetidae</taxon>
        <taxon>Agaricales</taxon>
        <taxon>Pleurotineae</taxon>
        <taxon>Pleurotaceae</taxon>
        <taxon>Pleurotus</taxon>
    </lineage>
</organism>
<protein>
    <submittedName>
        <fullName evidence="1">Uncharacterized protein</fullName>
    </submittedName>
</protein>
<name>A0A9P6DDI8_PLEER</name>
<evidence type="ECO:0000313" key="1">
    <source>
        <dbReference type="EMBL" id="KAF9491978.1"/>
    </source>
</evidence>
<keyword evidence="2" id="KW-1185">Reference proteome</keyword>
<sequence length="398" mass="44232">MPPLQPDYHNLPNEVLRMIFSSLTGTHPCRSEALYNLLFVSRRANAIAQPLFYQHVALYCGSHCRLPADDCQGFRKCLDSLVCGITADGTALGATVQTINLTVPVYTVHYVDERQSGEMLDVLLPHLPNLRKLMAFYISVDKWPVSKLMLLPNPTKLTLLTLNIMHDYPSFLVFLRTCLFLEYLAIDMVQVKNGETPDVIPPDVIPCLRGVYCDSDFLYFCVLAGQHMEHINIMGCDISWMIRNGANLDAIAGPMALARSLSVLGQMYLQYTLQEDDIAPYSHLEFLAVAICDCGGCIPDHDTVAEAFFTAMTSLGILDIEIKPNLGVKACSQDARATFEGVPWRKTTINFVFPSCDNFQDPMWVDSVEDLASAHPDIDLGTSLVEHRLKGLAGEPPL</sequence>
<dbReference type="OrthoDB" id="3082764at2759"/>
<gene>
    <name evidence="1" type="ORF">BDN71DRAFT_1497789</name>
</gene>
<proteinExistence type="predicted"/>